<gene>
    <name evidence="1" type="ORF">PGLA1383_LOCUS38999</name>
    <name evidence="2" type="ORF">PGLA2088_LOCUS16956</name>
</gene>
<dbReference type="EMBL" id="CAJNNV010027755">
    <property type="protein sequence ID" value="CAE8621479.1"/>
    <property type="molecule type" value="Genomic_DNA"/>
</dbReference>
<dbReference type="EMBL" id="CAJNNW010021862">
    <property type="protein sequence ID" value="CAE8668557.1"/>
    <property type="molecule type" value="Genomic_DNA"/>
</dbReference>
<evidence type="ECO:0000313" key="2">
    <source>
        <dbReference type="EMBL" id="CAE8668557.1"/>
    </source>
</evidence>
<evidence type="ECO:0000313" key="3">
    <source>
        <dbReference type="Proteomes" id="UP000654075"/>
    </source>
</evidence>
<organism evidence="1 3">
    <name type="scientific">Polarella glacialis</name>
    <name type="common">Dinoflagellate</name>
    <dbReference type="NCBI Taxonomy" id="89957"/>
    <lineage>
        <taxon>Eukaryota</taxon>
        <taxon>Sar</taxon>
        <taxon>Alveolata</taxon>
        <taxon>Dinophyceae</taxon>
        <taxon>Suessiales</taxon>
        <taxon>Suessiaceae</taxon>
        <taxon>Polarella</taxon>
    </lineage>
</organism>
<proteinExistence type="predicted"/>
<dbReference type="Proteomes" id="UP000654075">
    <property type="component" value="Unassembled WGS sequence"/>
</dbReference>
<evidence type="ECO:0000313" key="1">
    <source>
        <dbReference type="EMBL" id="CAE8621479.1"/>
    </source>
</evidence>
<dbReference type="Proteomes" id="UP000626109">
    <property type="component" value="Unassembled WGS sequence"/>
</dbReference>
<sequence length="229" mass="24579">MNNWPLKTPEYVAAEDSWLAFVRGRDAAAVAVAAAAAVPVPEEDGEEEEQEPELQVDILLEHTCAGPYLLATRGIATFRALSAQNDQLAATKFRAVLASSCGSVFFDGHGELSPFRARSGSSCSFVGVSAESRKVMRFSLLLLRPVFRSQALAQGAVSVKVSYVTAAGSEKSVTALAHIEFGEADARIQEEDGVLPLSRRRAVCACDDWSLKLRNGFCTILPNVSSSRV</sequence>
<protein>
    <submittedName>
        <fullName evidence="1">Uncharacterized protein</fullName>
    </submittedName>
</protein>
<name>A0A813GF38_POLGL</name>
<dbReference type="AlphaFoldDB" id="A0A813GF38"/>
<comment type="caution">
    <text evidence="1">The sequence shown here is derived from an EMBL/GenBank/DDBJ whole genome shotgun (WGS) entry which is preliminary data.</text>
</comment>
<reference evidence="1" key="1">
    <citation type="submission" date="2021-02" db="EMBL/GenBank/DDBJ databases">
        <authorList>
            <person name="Dougan E. K."/>
            <person name="Rhodes N."/>
            <person name="Thang M."/>
            <person name="Chan C."/>
        </authorList>
    </citation>
    <scope>NUCLEOTIDE SEQUENCE</scope>
</reference>
<accession>A0A813GF38</accession>
<keyword evidence="3" id="KW-1185">Reference proteome</keyword>